<dbReference type="InterPro" id="IPR021457">
    <property type="entry name" value="DUF3108"/>
</dbReference>
<organism evidence="2 3">
    <name type="scientific">Hydrogenimonas thermophila</name>
    <dbReference type="NCBI Taxonomy" id="223786"/>
    <lineage>
        <taxon>Bacteria</taxon>
        <taxon>Pseudomonadati</taxon>
        <taxon>Campylobacterota</taxon>
        <taxon>Epsilonproteobacteria</taxon>
        <taxon>Campylobacterales</taxon>
        <taxon>Hydrogenimonadaceae</taxon>
        <taxon>Hydrogenimonas</taxon>
    </lineage>
</organism>
<protein>
    <recommendedName>
        <fullName evidence="4">DUF3108 domain-containing protein</fullName>
    </recommendedName>
</protein>
<name>A0A1I5M9T8_9BACT</name>
<evidence type="ECO:0000313" key="2">
    <source>
        <dbReference type="EMBL" id="SFP05771.1"/>
    </source>
</evidence>
<sequence>MSKVMKWLASLIILVSILQAETIDAKYKIEYGIFGKMGESEARLVKKDGHYKIKMIAYATGLAKVLSGGRVEVYESEGTIMPDGTLRPDVFRKDISRKGKKRIKIYTFNRKDKKIEYKEERFRDGKLESESSGILPYFAENDIISLYFNVKTILKNCQKPFDKMLKAVGAQKNSGNVRVSTVVGDDIKKVKDLLGEASCYLKVTVYQKLFGSKGGELYLGLRPDFVVKKAVLKDVIMFGDIRGNLTQFSKHN</sequence>
<keyword evidence="3" id="KW-1185">Reference proteome</keyword>
<dbReference type="Proteomes" id="UP000199227">
    <property type="component" value="Unassembled WGS sequence"/>
</dbReference>
<evidence type="ECO:0008006" key="4">
    <source>
        <dbReference type="Google" id="ProtNLM"/>
    </source>
</evidence>
<evidence type="ECO:0000256" key="1">
    <source>
        <dbReference type="SAM" id="SignalP"/>
    </source>
</evidence>
<keyword evidence="1" id="KW-0732">Signal</keyword>
<dbReference type="STRING" id="223786.SAMN05216234_10554"/>
<dbReference type="Pfam" id="PF11306">
    <property type="entry name" value="DUF3108"/>
    <property type="match status" value="1"/>
</dbReference>
<evidence type="ECO:0000313" key="3">
    <source>
        <dbReference type="Proteomes" id="UP000199227"/>
    </source>
</evidence>
<feature type="chain" id="PRO_5011476449" description="DUF3108 domain-containing protein" evidence="1">
    <location>
        <begin position="21"/>
        <end position="252"/>
    </location>
</feature>
<dbReference type="OrthoDB" id="5363140at2"/>
<dbReference type="EMBL" id="FOXB01000005">
    <property type="protein sequence ID" value="SFP05771.1"/>
    <property type="molecule type" value="Genomic_DNA"/>
</dbReference>
<reference evidence="2 3" key="1">
    <citation type="submission" date="2016-10" db="EMBL/GenBank/DDBJ databases">
        <authorList>
            <person name="de Groot N.N."/>
        </authorList>
    </citation>
    <scope>NUCLEOTIDE SEQUENCE [LARGE SCALE GENOMIC DNA]</scope>
    <source>
        <strain evidence="2 3">EP1-55-1</strain>
    </source>
</reference>
<accession>A0A1I5M9T8</accession>
<proteinExistence type="predicted"/>
<dbReference type="AlphaFoldDB" id="A0A1I5M9T8"/>
<dbReference type="RefSeq" id="WP_092911016.1">
    <property type="nucleotide sequence ID" value="NZ_FOXB01000005.1"/>
</dbReference>
<feature type="signal peptide" evidence="1">
    <location>
        <begin position="1"/>
        <end position="20"/>
    </location>
</feature>
<gene>
    <name evidence="2" type="ORF">SAMN05216234_10554</name>
</gene>